<evidence type="ECO:0000313" key="5">
    <source>
        <dbReference type="Proteomes" id="UP000006772"/>
    </source>
</evidence>
<dbReference type="InterPro" id="IPR036249">
    <property type="entry name" value="Thioredoxin-like_sf"/>
</dbReference>
<dbReference type="InterPro" id="IPR040079">
    <property type="entry name" value="Glutathione_S-Trfase"/>
</dbReference>
<dbReference type="Gene3D" id="1.20.1050.10">
    <property type="match status" value="1"/>
</dbReference>
<feature type="domain" description="GST C-terminal" evidence="3">
    <location>
        <begin position="88"/>
        <end position="211"/>
    </location>
</feature>
<dbReference type="Pfam" id="PF13409">
    <property type="entry name" value="GST_N_2"/>
    <property type="match status" value="1"/>
</dbReference>
<dbReference type="InterPro" id="IPR010987">
    <property type="entry name" value="Glutathione-S-Trfase_C-like"/>
</dbReference>
<dbReference type="InterPro" id="IPR005955">
    <property type="entry name" value="GST_Zeta"/>
</dbReference>
<dbReference type="PROSITE" id="PS50404">
    <property type="entry name" value="GST_NTER"/>
    <property type="match status" value="1"/>
</dbReference>
<dbReference type="GO" id="GO:0006559">
    <property type="term" value="P:L-phenylalanine catabolic process"/>
    <property type="evidence" value="ECO:0007669"/>
    <property type="project" value="TreeGrafter"/>
</dbReference>
<reference evidence="4 5" key="1">
    <citation type="journal article" date="2013" name="Front. Microbiol.">
        <title>The genome of the endophytic bacterium H. frisingense GSF30(T) identifies diverse strategies in the Herbaspirillum genus to interact with plants.</title>
        <authorList>
            <person name="Straub D."/>
            <person name="Rothballer M."/>
            <person name="Hartmann A."/>
            <person name="Ludewig U."/>
        </authorList>
    </citation>
    <scope>NUCLEOTIDE SEQUENCE [LARGE SCALE GENOMIC DNA]</scope>
    <source>
        <strain evidence="4 5">GSF30</strain>
    </source>
</reference>
<gene>
    <name evidence="4" type="ORF">HFRIS_009689</name>
</gene>
<feature type="domain" description="GST N-terminal" evidence="2">
    <location>
        <begin position="1"/>
        <end position="83"/>
    </location>
</feature>
<evidence type="ECO:0000313" key="4">
    <source>
        <dbReference type="EMBL" id="EOA04874.1"/>
    </source>
</evidence>
<dbReference type="GO" id="GO:0004364">
    <property type="term" value="F:glutathione transferase activity"/>
    <property type="evidence" value="ECO:0007669"/>
    <property type="project" value="TreeGrafter"/>
</dbReference>
<proteinExistence type="inferred from homology"/>
<dbReference type="AlphaFoldDB" id="A0AAI9IEY6"/>
<dbReference type="GO" id="GO:0005737">
    <property type="term" value="C:cytoplasm"/>
    <property type="evidence" value="ECO:0007669"/>
    <property type="project" value="InterPro"/>
</dbReference>
<dbReference type="InterPro" id="IPR036282">
    <property type="entry name" value="Glutathione-S-Trfase_C_sf"/>
</dbReference>
<comment type="similarity">
    <text evidence="1">Belongs to the GST superfamily. Zeta family.</text>
</comment>
<dbReference type="SFLD" id="SFLDG00358">
    <property type="entry name" value="Main_(cytGST)"/>
    <property type="match status" value="1"/>
</dbReference>
<dbReference type="SUPFAM" id="SSF52833">
    <property type="entry name" value="Thioredoxin-like"/>
    <property type="match status" value="1"/>
</dbReference>
<dbReference type="GO" id="GO:0006749">
    <property type="term" value="P:glutathione metabolic process"/>
    <property type="evidence" value="ECO:0007669"/>
    <property type="project" value="TreeGrafter"/>
</dbReference>
<dbReference type="SUPFAM" id="SSF47616">
    <property type="entry name" value="GST C-terminal domain-like"/>
    <property type="match status" value="1"/>
</dbReference>
<dbReference type="GO" id="GO:0016034">
    <property type="term" value="F:maleylacetoacetate isomerase activity"/>
    <property type="evidence" value="ECO:0007669"/>
    <property type="project" value="TreeGrafter"/>
</dbReference>
<dbReference type="SFLD" id="SFLDS00019">
    <property type="entry name" value="Glutathione_Transferase_(cytos"/>
    <property type="match status" value="1"/>
</dbReference>
<dbReference type="Proteomes" id="UP000006772">
    <property type="component" value="Unassembled WGS sequence"/>
</dbReference>
<dbReference type="InterPro" id="IPR004045">
    <property type="entry name" value="Glutathione_S-Trfase_N"/>
</dbReference>
<comment type="caution">
    <text evidence="4">The sequence shown here is derived from an EMBL/GenBank/DDBJ whole genome shotgun (WGS) entry which is preliminary data.</text>
</comment>
<evidence type="ECO:0000259" key="2">
    <source>
        <dbReference type="PROSITE" id="PS50404"/>
    </source>
</evidence>
<dbReference type="EMBL" id="AEEC02000011">
    <property type="protein sequence ID" value="EOA04874.1"/>
    <property type="molecule type" value="Genomic_DNA"/>
</dbReference>
<dbReference type="PANTHER" id="PTHR42673:SF4">
    <property type="entry name" value="MALEYLACETOACETATE ISOMERASE"/>
    <property type="match status" value="1"/>
</dbReference>
<dbReference type="PROSITE" id="PS50405">
    <property type="entry name" value="GST_CTER"/>
    <property type="match status" value="1"/>
</dbReference>
<name>A0AAI9IEY6_9BURK</name>
<evidence type="ECO:0000256" key="1">
    <source>
        <dbReference type="ARBA" id="ARBA00010007"/>
    </source>
</evidence>
<dbReference type="PANTHER" id="PTHR42673">
    <property type="entry name" value="MALEYLACETOACETATE ISOMERASE"/>
    <property type="match status" value="1"/>
</dbReference>
<sequence length="211" mass="23029">MKLYLNDISSAASRVRIALAIKQIEVDVLPVSILGDDPENRREDYLRINPQGLVPALVTDQGGLITQSIAIIEYLDELHPEPPLLPRELEQRALSRSVAIAIAAEIHALVPPRVARRLSTLPGVTAAEIADWNRHWVMEGLQAIDRLLQSHQAGPFVGGQQASLGDILLFPQTVNAERMGIDLSQWPTLAGIHTRLAGMPAFAENAPAPRT</sequence>
<dbReference type="RefSeq" id="WP_006463124.1">
    <property type="nucleotide sequence ID" value="NZ_AEEC02000011.1"/>
</dbReference>
<accession>A0AAI9IEY6</accession>
<dbReference type="NCBIfam" id="TIGR01262">
    <property type="entry name" value="maiA"/>
    <property type="match status" value="1"/>
</dbReference>
<keyword evidence="4" id="KW-0413">Isomerase</keyword>
<organism evidence="4 5">
    <name type="scientific">Herbaspirillum frisingense GSF30</name>
    <dbReference type="NCBI Taxonomy" id="864073"/>
    <lineage>
        <taxon>Bacteria</taxon>
        <taxon>Pseudomonadati</taxon>
        <taxon>Pseudomonadota</taxon>
        <taxon>Betaproteobacteria</taxon>
        <taxon>Burkholderiales</taxon>
        <taxon>Oxalobacteraceae</taxon>
        <taxon>Herbaspirillum</taxon>
    </lineage>
</organism>
<dbReference type="Gene3D" id="3.40.30.10">
    <property type="entry name" value="Glutaredoxin"/>
    <property type="match status" value="1"/>
</dbReference>
<protein>
    <submittedName>
        <fullName evidence="4">Maleylacetoacetate isomerase</fullName>
    </submittedName>
</protein>
<evidence type="ECO:0000259" key="3">
    <source>
        <dbReference type="PROSITE" id="PS50405"/>
    </source>
</evidence>